<dbReference type="EMBL" id="HBUE01033585">
    <property type="protein sequence ID" value="CAG6457888.1"/>
    <property type="molecule type" value="Transcribed_RNA"/>
</dbReference>
<name>A0A8D8F582_CULPI</name>
<dbReference type="EMBL" id="HBUE01033588">
    <property type="protein sequence ID" value="CAG6457891.1"/>
    <property type="molecule type" value="Transcribed_RNA"/>
</dbReference>
<accession>A0A8D8F582</accession>
<reference evidence="1" key="1">
    <citation type="submission" date="2021-05" db="EMBL/GenBank/DDBJ databases">
        <authorList>
            <person name="Alioto T."/>
            <person name="Alioto T."/>
            <person name="Gomez Garrido J."/>
        </authorList>
    </citation>
    <scope>NUCLEOTIDE SEQUENCE</scope>
</reference>
<dbReference type="AlphaFoldDB" id="A0A8D8F582"/>
<evidence type="ECO:0000313" key="1">
    <source>
        <dbReference type="EMBL" id="CAG6457888.1"/>
    </source>
</evidence>
<protein>
    <submittedName>
        <fullName evidence="1">(northern house mosquito) hypothetical protein</fullName>
    </submittedName>
</protein>
<sequence>MAEKGCRRMPLISINDLLQNLSHYHRKYTLFENFALASTFCHIPFPNMNSNKLSPSFTDFNTFYIVIALKSLTNCLNFESTNGGLLILLLLPRFPTSSSQIWSLFCLLTFRVFLRLDWVHII</sequence>
<proteinExistence type="predicted"/>
<organism evidence="1">
    <name type="scientific">Culex pipiens</name>
    <name type="common">House mosquito</name>
    <dbReference type="NCBI Taxonomy" id="7175"/>
    <lineage>
        <taxon>Eukaryota</taxon>
        <taxon>Metazoa</taxon>
        <taxon>Ecdysozoa</taxon>
        <taxon>Arthropoda</taxon>
        <taxon>Hexapoda</taxon>
        <taxon>Insecta</taxon>
        <taxon>Pterygota</taxon>
        <taxon>Neoptera</taxon>
        <taxon>Endopterygota</taxon>
        <taxon>Diptera</taxon>
        <taxon>Nematocera</taxon>
        <taxon>Culicoidea</taxon>
        <taxon>Culicidae</taxon>
        <taxon>Culicinae</taxon>
        <taxon>Culicini</taxon>
        <taxon>Culex</taxon>
        <taxon>Culex</taxon>
    </lineage>
</organism>